<gene>
    <name evidence="1" type="ORF">HDA39_003643</name>
</gene>
<dbReference type="Proteomes" id="UP000549971">
    <property type="component" value="Unassembled WGS sequence"/>
</dbReference>
<keyword evidence="2" id="KW-1185">Reference proteome</keyword>
<sequence>MTSAERTTLLGNNPHTTAAVRGLLRGFFARTL</sequence>
<protein>
    <submittedName>
        <fullName evidence="1">Uncharacterized protein</fullName>
    </submittedName>
</protein>
<organism evidence="1 2">
    <name type="scientific">Kribbella italica</name>
    <dbReference type="NCBI Taxonomy" id="1540520"/>
    <lineage>
        <taxon>Bacteria</taxon>
        <taxon>Bacillati</taxon>
        <taxon>Actinomycetota</taxon>
        <taxon>Actinomycetes</taxon>
        <taxon>Propionibacteriales</taxon>
        <taxon>Kribbellaceae</taxon>
        <taxon>Kribbella</taxon>
    </lineage>
</organism>
<dbReference type="AlphaFoldDB" id="A0A7W9MUN2"/>
<name>A0A7W9MUN2_9ACTN</name>
<proteinExistence type="predicted"/>
<evidence type="ECO:0000313" key="2">
    <source>
        <dbReference type="Proteomes" id="UP000549971"/>
    </source>
</evidence>
<evidence type="ECO:0000313" key="1">
    <source>
        <dbReference type="EMBL" id="MBB5836909.1"/>
    </source>
</evidence>
<reference evidence="1 2" key="1">
    <citation type="submission" date="2020-08" db="EMBL/GenBank/DDBJ databases">
        <title>Sequencing the genomes of 1000 actinobacteria strains.</title>
        <authorList>
            <person name="Klenk H.-P."/>
        </authorList>
    </citation>
    <scope>NUCLEOTIDE SEQUENCE [LARGE SCALE GENOMIC DNA]</scope>
    <source>
        <strain evidence="1 2">DSM 28967</strain>
    </source>
</reference>
<comment type="caution">
    <text evidence="1">The sequence shown here is derived from an EMBL/GenBank/DDBJ whole genome shotgun (WGS) entry which is preliminary data.</text>
</comment>
<dbReference type="EMBL" id="JACHMY010000001">
    <property type="protein sequence ID" value="MBB5836909.1"/>
    <property type="molecule type" value="Genomic_DNA"/>
</dbReference>
<accession>A0A7W9MUN2</accession>